<protein>
    <submittedName>
        <fullName evidence="2">Uncharacterized protein</fullName>
    </submittedName>
</protein>
<accession>A0A918ZXH0</accession>
<dbReference type="EMBL" id="BNBT01000084">
    <property type="protein sequence ID" value="GHE74204.1"/>
    <property type="molecule type" value="Genomic_DNA"/>
</dbReference>
<keyword evidence="3" id="KW-1185">Reference proteome</keyword>
<reference evidence="2" key="2">
    <citation type="submission" date="2020-09" db="EMBL/GenBank/DDBJ databases">
        <authorList>
            <person name="Sun Q."/>
            <person name="Ohkuma M."/>
        </authorList>
    </citation>
    <scope>NUCLEOTIDE SEQUENCE</scope>
    <source>
        <strain evidence="2">JCM 4784</strain>
    </source>
</reference>
<evidence type="ECO:0000313" key="3">
    <source>
        <dbReference type="Proteomes" id="UP000608024"/>
    </source>
</evidence>
<organism evidence="2 3">
    <name type="scientific">Streptomyces longispororuber</name>
    <dbReference type="NCBI Taxonomy" id="68230"/>
    <lineage>
        <taxon>Bacteria</taxon>
        <taxon>Bacillati</taxon>
        <taxon>Actinomycetota</taxon>
        <taxon>Actinomycetes</taxon>
        <taxon>Kitasatosporales</taxon>
        <taxon>Streptomycetaceae</taxon>
        <taxon>Streptomyces</taxon>
    </lineage>
</organism>
<reference evidence="2" key="1">
    <citation type="journal article" date="2014" name="Int. J. Syst. Evol. Microbiol.">
        <title>Complete genome sequence of Corynebacterium casei LMG S-19264T (=DSM 44701T), isolated from a smear-ripened cheese.</title>
        <authorList>
            <consortium name="US DOE Joint Genome Institute (JGI-PGF)"/>
            <person name="Walter F."/>
            <person name="Albersmeier A."/>
            <person name="Kalinowski J."/>
            <person name="Ruckert C."/>
        </authorList>
    </citation>
    <scope>NUCLEOTIDE SEQUENCE</scope>
    <source>
        <strain evidence="2">JCM 4784</strain>
    </source>
</reference>
<proteinExistence type="predicted"/>
<feature type="region of interest" description="Disordered" evidence="1">
    <location>
        <begin position="53"/>
        <end position="103"/>
    </location>
</feature>
<evidence type="ECO:0000256" key="1">
    <source>
        <dbReference type="SAM" id="MobiDB-lite"/>
    </source>
</evidence>
<dbReference type="AlphaFoldDB" id="A0A918ZXH0"/>
<sequence length="103" mass="10386">MAVRGVLRPGVAVMELSFCWRYVRVRGCSAGPTARTGMTGEVHVDALVKEKLRGHGSRLSTPDPYGQGLGSAGKITSAPAPAGRSVTGGAAPPPAGARCAAEG</sequence>
<name>A0A918ZXH0_9ACTN</name>
<gene>
    <name evidence="2" type="ORF">GCM10018785_47980</name>
</gene>
<comment type="caution">
    <text evidence="2">The sequence shown here is derived from an EMBL/GenBank/DDBJ whole genome shotgun (WGS) entry which is preliminary data.</text>
</comment>
<dbReference type="Proteomes" id="UP000608024">
    <property type="component" value="Unassembled WGS sequence"/>
</dbReference>
<evidence type="ECO:0000313" key="2">
    <source>
        <dbReference type="EMBL" id="GHE74204.1"/>
    </source>
</evidence>